<sequence length="247" mass="26774">MGNLTKRIVIALALVIGAFFIGVLGFNFVIMPWFVKLGREVEVPDVLGRNVEEAEAILSQAKLDHYVQSRIFDPIVPRGLVARQNPAPGRRVKEGKKVYLVLSSGPQVVRVPEVAGIRLEQAERLINLVGLKLGEVVWTYSGTVARGDVIMSNPPAGEELELGRSVELTVSEGTRRESFAMPNLIGLSLDEAKAIIEMKGLSLGATKSIDTEGIEKDVVLLQGPQPGELVEEGDTIELGISSQLQNQ</sequence>
<feature type="domain" description="PASTA" evidence="2">
    <location>
        <begin position="105"/>
        <end position="172"/>
    </location>
</feature>
<dbReference type="Proteomes" id="UP000051124">
    <property type="component" value="Unassembled WGS sequence"/>
</dbReference>
<dbReference type="EMBL" id="LIZT01000025">
    <property type="protein sequence ID" value="KPJ50310.1"/>
    <property type="molecule type" value="Genomic_DNA"/>
</dbReference>
<evidence type="ECO:0000256" key="1">
    <source>
        <dbReference type="SAM" id="Phobius"/>
    </source>
</evidence>
<dbReference type="InterPro" id="IPR005543">
    <property type="entry name" value="PASTA_dom"/>
</dbReference>
<dbReference type="CDD" id="cd06577">
    <property type="entry name" value="PASTA_pknB"/>
    <property type="match status" value="3"/>
</dbReference>
<dbReference type="SMART" id="SM00740">
    <property type="entry name" value="PASTA"/>
    <property type="match status" value="3"/>
</dbReference>
<feature type="domain" description="PASTA" evidence="2">
    <location>
        <begin position="175"/>
        <end position="242"/>
    </location>
</feature>
<keyword evidence="1" id="KW-1133">Transmembrane helix</keyword>
<keyword evidence="1" id="KW-0812">Transmembrane</keyword>
<protein>
    <recommendedName>
        <fullName evidence="2">PASTA domain-containing protein</fullName>
    </recommendedName>
</protein>
<dbReference type="PROSITE" id="PS51178">
    <property type="entry name" value="PASTA"/>
    <property type="match status" value="3"/>
</dbReference>
<organism evidence="3 4">
    <name type="scientific">candidate division TA06 bacterium DG_26</name>
    <dbReference type="NCBI Taxonomy" id="1703771"/>
    <lineage>
        <taxon>Bacteria</taxon>
        <taxon>Bacteria division TA06</taxon>
    </lineage>
</organism>
<gene>
    <name evidence="3" type="ORF">AMJ40_03265</name>
</gene>
<evidence type="ECO:0000313" key="4">
    <source>
        <dbReference type="Proteomes" id="UP000051124"/>
    </source>
</evidence>
<reference evidence="3 4" key="1">
    <citation type="journal article" date="2015" name="Microbiome">
        <title>Genomic resolution of linkages in carbon, nitrogen, and sulfur cycling among widespread estuary sediment bacteria.</title>
        <authorList>
            <person name="Baker B.J."/>
            <person name="Lazar C.S."/>
            <person name="Teske A.P."/>
            <person name="Dick G.J."/>
        </authorList>
    </citation>
    <scope>NUCLEOTIDE SEQUENCE [LARGE SCALE GENOMIC DNA]</scope>
    <source>
        <strain evidence="3">DG_26</strain>
    </source>
</reference>
<name>A0A0S7WJL8_UNCT6</name>
<feature type="domain" description="PASTA" evidence="2">
    <location>
        <begin position="38"/>
        <end position="104"/>
    </location>
</feature>
<comment type="caution">
    <text evidence="3">The sequence shown here is derived from an EMBL/GenBank/DDBJ whole genome shotgun (WGS) entry which is preliminary data.</text>
</comment>
<keyword evidence="1" id="KW-0472">Membrane</keyword>
<proteinExistence type="predicted"/>
<evidence type="ECO:0000313" key="3">
    <source>
        <dbReference type="EMBL" id="KPJ50310.1"/>
    </source>
</evidence>
<dbReference type="SUPFAM" id="SSF54184">
    <property type="entry name" value="Penicillin-binding protein 2x (pbp-2x), c-terminal domain"/>
    <property type="match status" value="1"/>
</dbReference>
<dbReference type="Gene3D" id="3.30.10.20">
    <property type="match status" value="3"/>
</dbReference>
<dbReference type="AlphaFoldDB" id="A0A0S7WJL8"/>
<dbReference type="Pfam" id="PF03793">
    <property type="entry name" value="PASTA"/>
    <property type="match status" value="3"/>
</dbReference>
<feature type="transmembrane region" description="Helical" evidence="1">
    <location>
        <begin position="12"/>
        <end position="35"/>
    </location>
</feature>
<accession>A0A0S7WJL8</accession>
<evidence type="ECO:0000259" key="2">
    <source>
        <dbReference type="PROSITE" id="PS51178"/>
    </source>
</evidence>